<dbReference type="SMART" id="SM00020">
    <property type="entry name" value="Tryp_SPc"/>
    <property type="match status" value="1"/>
</dbReference>
<evidence type="ECO:0000256" key="8">
    <source>
        <dbReference type="SAM" id="SignalP"/>
    </source>
</evidence>
<dbReference type="SUPFAM" id="SSF50494">
    <property type="entry name" value="Trypsin-like serine proteases"/>
    <property type="match status" value="1"/>
</dbReference>
<evidence type="ECO:0000256" key="4">
    <source>
        <dbReference type="ARBA" id="ARBA00022825"/>
    </source>
</evidence>
<dbReference type="Gene3D" id="3.30.1640.30">
    <property type="match status" value="1"/>
</dbReference>
<dbReference type="InterPro" id="IPR001254">
    <property type="entry name" value="Trypsin_dom"/>
</dbReference>
<dbReference type="InterPro" id="IPR001314">
    <property type="entry name" value="Peptidase_S1A"/>
</dbReference>
<dbReference type="Pfam" id="PF12032">
    <property type="entry name" value="CLIP"/>
    <property type="match status" value="1"/>
</dbReference>
<dbReference type="InterPro" id="IPR051487">
    <property type="entry name" value="Ser/Thr_Proteases_Immune/Dev"/>
</dbReference>
<keyword evidence="4 7" id="KW-0720">Serine protease</keyword>
<dbReference type="EMBL" id="AP028918">
    <property type="protein sequence ID" value="BES99608.1"/>
    <property type="molecule type" value="Genomic_DNA"/>
</dbReference>
<evidence type="ECO:0000256" key="3">
    <source>
        <dbReference type="ARBA" id="ARBA00022801"/>
    </source>
</evidence>
<dbReference type="PROSITE" id="PS50240">
    <property type="entry name" value="TRYPSIN_DOM"/>
    <property type="match status" value="1"/>
</dbReference>
<keyword evidence="3 7" id="KW-0378">Hydrolase</keyword>
<evidence type="ECO:0000259" key="10">
    <source>
        <dbReference type="PROSITE" id="PS51888"/>
    </source>
</evidence>
<keyword evidence="7" id="KW-0964">Secreted</keyword>
<organism evidence="11 12">
    <name type="scientific">Nesidiocoris tenuis</name>
    <dbReference type="NCBI Taxonomy" id="355587"/>
    <lineage>
        <taxon>Eukaryota</taxon>
        <taxon>Metazoa</taxon>
        <taxon>Ecdysozoa</taxon>
        <taxon>Arthropoda</taxon>
        <taxon>Hexapoda</taxon>
        <taxon>Insecta</taxon>
        <taxon>Pterygota</taxon>
        <taxon>Neoptera</taxon>
        <taxon>Paraneoptera</taxon>
        <taxon>Hemiptera</taxon>
        <taxon>Heteroptera</taxon>
        <taxon>Panheteroptera</taxon>
        <taxon>Cimicomorpha</taxon>
        <taxon>Miridae</taxon>
        <taxon>Dicyphina</taxon>
        <taxon>Nesidiocoris</taxon>
    </lineage>
</organism>
<evidence type="ECO:0000313" key="11">
    <source>
        <dbReference type="EMBL" id="BES99608.1"/>
    </source>
</evidence>
<evidence type="ECO:0000256" key="1">
    <source>
        <dbReference type="ARBA" id="ARBA00022670"/>
    </source>
</evidence>
<evidence type="ECO:0000256" key="5">
    <source>
        <dbReference type="ARBA" id="ARBA00023157"/>
    </source>
</evidence>
<dbReference type="Pfam" id="PF00089">
    <property type="entry name" value="Trypsin"/>
    <property type="match status" value="1"/>
</dbReference>
<evidence type="ECO:0000259" key="9">
    <source>
        <dbReference type="PROSITE" id="PS50240"/>
    </source>
</evidence>
<dbReference type="InterPro" id="IPR043504">
    <property type="entry name" value="Peptidase_S1_PA_chymotrypsin"/>
</dbReference>
<dbReference type="CDD" id="cd00190">
    <property type="entry name" value="Tryp_SPc"/>
    <property type="match status" value="1"/>
</dbReference>
<keyword evidence="12" id="KW-1185">Reference proteome</keyword>
<feature type="domain" description="Clip" evidence="10">
    <location>
        <begin position="60"/>
        <end position="106"/>
    </location>
</feature>
<keyword evidence="5" id="KW-1015">Disulfide bond</keyword>
<evidence type="ECO:0000313" key="12">
    <source>
        <dbReference type="Proteomes" id="UP001307889"/>
    </source>
</evidence>
<feature type="signal peptide" evidence="8">
    <location>
        <begin position="1"/>
        <end position="15"/>
    </location>
</feature>
<dbReference type="EC" id="3.4.21.-" evidence="7"/>
<feature type="chain" id="PRO_5046885948" description="CLIP domain-containing serine protease" evidence="8">
    <location>
        <begin position="16"/>
        <end position="388"/>
    </location>
</feature>
<dbReference type="InterPro" id="IPR009003">
    <property type="entry name" value="Peptidase_S1_PA"/>
</dbReference>
<keyword evidence="1 7" id="KW-0645">Protease</keyword>
<dbReference type="InterPro" id="IPR018114">
    <property type="entry name" value="TRYPSIN_HIS"/>
</dbReference>
<proteinExistence type="inferred from homology"/>
<comment type="domain">
    <text evidence="7">The clip domain consists of 35-55 residues which are 'knitted' together usually by 3 conserved disulfide bonds forming a clip-like compact structure.</text>
</comment>
<evidence type="ECO:0000256" key="6">
    <source>
        <dbReference type="ARBA" id="ARBA00024195"/>
    </source>
</evidence>
<gene>
    <name evidence="11" type="ORF">NTJ_12425</name>
</gene>
<name>A0ABN7B5S1_9HEMI</name>
<dbReference type="Proteomes" id="UP001307889">
    <property type="component" value="Chromosome 10"/>
</dbReference>
<accession>A0ABN7B5S1</accession>
<comment type="similarity">
    <text evidence="6 7">Belongs to the peptidase S1 family. CLIP subfamily.</text>
</comment>
<protein>
    <recommendedName>
        <fullName evidence="7">CLIP domain-containing serine protease</fullName>
        <ecNumber evidence="7">3.4.21.-</ecNumber>
    </recommendedName>
</protein>
<dbReference type="PANTHER" id="PTHR24256">
    <property type="entry name" value="TRYPTASE-RELATED"/>
    <property type="match status" value="1"/>
</dbReference>
<dbReference type="PROSITE" id="PS00134">
    <property type="entry name" value="TRYPSIN_HIS"/>
    <property type="match status" value="1"/>
</dbReference>
<dbReference type="Gene3D" id="2.40.10.10">
    <property type="entry name" value="Trypsin-like serine proteases"/>
    <property type="match status" value="2"/>
</dbReference>
<dbReference type="InterPro" id="IPR038565">
    <property type="entry name" value="CLIP_sf"/>
</dbReference>
<comment type="subcellular location">
    <subcellularLocation>
        <location evidence="7">Secreted</location>
    </subcellularLocation>
</comment>
<sequence>MTSTISCNFWFCILSQNLLFAIPNLSGTTRLVAGMVIEEESDRSPRMIATDGSARGQELLCSPGSTCIPLGECTVMAQLIQQSCLQTDKLRGLTCGYKGNEPLVCCPDTCPSPWTTEKAQFHGSCGQPQLYNYWNLKYKGVGSHPWAVRVGFTNKITNRIDYLCAGSIINKRVVLTAAHCALAKTATHQIACVRVGEYNVNSDPDCTLGICAKSSTDVPLSHIIVHPGYDEKTFRHNIALLVVKEAFTYSLSIQPICLYSKANNKNNFEGTRANLVGWGKLANQREASHIQQQLDLPVQKIEFCAAVYGSTVPITENELCVGGEAGRDACSGFGGAPLVVLDPKLKNRYFQIGLMSFGSEQCGELGVPSVYTRVDKYSDWIIANAPKL</sequence>
<keyword evidence="2 8" id="KW-0732">Signal</keyword>
<evidence type="ECO:0000256" key="7">
    <source>
        <dbReference type="RuleBase" id="RU366078"/>
    </source>
</evidence>
<dbReference type="PRINTS" id="PR00722">
    <property type="entry name" value="CHYMOTRYPSIN"/>
</dbReference>
<dbReference type="InterPro" id="IPR022700">
    <property type="entry name" value="CLIP"/>
</dbReference>
<feature type="domain" description="Peptidase S1" evidence="9">
    <location>
        <begin position="142"/>
        <end position="386"/>
    </location>
</feature>
<dbReference type="PROSITE" id="PS51888">
    <property type="entry name" value="CLIP"/>
    <property type="match status" value="1"/>
</dbReference>
<evidence type="ECO:0000256" key="2">
    <source>
        <dbReference type="ARBA" id="ARBA00022729"/>
    </source>
</evidence>
<reference evidence="11 12" key="1">
    <citation type="submission" date="2023-09" db="EMBL/GenBank/DDBJ databases">
        <title>Nesidiocoris tenuis whole genome shotgun sequence.</title>
        <authorList>
            <person name="Shibata T."/>
            <person name="Shimoda M."/>
            <person name="Kobayashi T."/>
            <person name="Uehara T."/>
        </authorList>
    </citation>
    <scope>NUCLEOTIDE SEQUENCE [LARGE SCALE GENOMIC DNA]</scope>
    <source>
        <strain evidence="11 12">Japan</strain>
    </source>
</reference>